<evidence type="ECO:0000313" key="3">
    <source>
        <dbReference type="Proteomes" id="UP000021369"/>
    </source>
</evidence>
<dbReference type="RefSeq" id="WP_024857865.1">
    <property type="nucleotide sequence ID" value="NZ_JEOB01000002.1"/>
</dbReference>
<dbReference type="Proteomes" id="UP000021369">
    <property type="component" value="Unassembled WGS sequence"/>
</dbReference>
<keyword evidence="1" id="KW-1133">Transmembrane helix</keyword>
<keyword evidence="3" id="KW-1185">Reference proteome</keyword>
<proteinExistence type="predicted"/>
<dbReference type="AlphaFoldDB" id="A0A011V3R5"/>
<evidence type="ECO:0000256" key="1">
    <source>
        <dbReference type="SAM" id="Phobius"/>
    </source>
</evidence>
<protein>
    <submittedName>
        <fullName evidence="2">Uncharacterized protein</fullName>
    </submittedName>
</protein>
<gene>
    <name evidence="2" type="ORF">RASY3_05525</name>
</gene>
<name>A0A011V3R5_RUMAL</name>
<evidence type="ECO:0000313" key="2">
    <source>
        <dbReference type="EMBL" id="EXM40097.1"/>
    </source>
</evidence>
<dbReference type="EMBL" id="JEOB01000002">
    <property type="protein sequence ID" value="EXM40097.1"/>
    <property type="molecule type" value="Genomic_DNA"/>
</dbReference>
<keyword evidence="1" id="KW-0812">Transmembrane</keyword>
<reference evidence="2 3" key="1">
    <citation type="submission" date="2013-06" db="EMBL/GenBank/DDBJ databases">
        <title>Rumen cellulosomics: divergent fiber-degrading strategies revealed by comparative genome-wide analysis of six Ruminococcal strains.</title>
        <authorList>
            <person name="Dassa B."/>
            <person name="Borovok I."/>
            <person name="Lamed R."/>
            <person name="Flint H."/>
            <person name="Yeoman C.J."/>
            <person name="White B."/>
            <person name="Bayer E.A."/>
        </authorList>
    </citation>
    <scope>NUCLEOTIDE SEQUENCE [LARGE SCALE GENOMIC DNA]</scope>
    <source>
        <strain evidence="2 3">SY3</strain>
    </source>
</reference>
<comment type="caution">
    <text evidence="2">The sequence shown here is derived from an EMBL/GenBank/DDBJ whole genome shotgun (WGS) entry which is preliminary data.</text>
</comment>
<organism evidence="2 3">
    <name type="scientific">Ruminococcus albus SY3</name>
    <dbReference type="NCBI Taxonomy" id="1341156"/>
    <lineage>
        <taxon>Bacteria</taxon>
        <taxon>Bacillati</taxon>
        <taxon>Bacillota</taxon>
        <taxon>Clostridia</taxon>
        <taxon>Eubacteriales</taxon>
        <taxon>Oscillospiraceae</taxon>
        <taxon>Ruminococcus</taxon>
    </lineage>
</organism>
<dbReference type="PATRIC" id="fig|1341156.4.peg.1523"/>
<accession>A0A011V3R5</accession>
<sequence>MTKTKAIVKKWVICTLIFLAIIIPTAVFSDKIGKPLTIILVIVSFIVLFFASIPSFSHSDRQEIREEYEEAQRFEEYKRREEWKNKTL</sequence>
<dbReference type="OrthoDB" id="9944480at2"/>
<feature type="transmembrane region" description="Helical" evidence="1">
    <location>
        <begin position="39"/>
        <end position="56"/>
    </location>
</feature>
<keyword evidence="1" id="KW-0472">Membrane</keyword>